<dbReference type="InterPro" id="IPR041679">
    <property type="entry name" value="DNA2/NAM7-like_C"/>
</dbReference>
<dbReference type="GO" id="GO:0005524">
    <property type="term" value="F:ATP binding"/>
    <property type="evidence" value="ECO:0007669"/>
    <property type="project" value="UniProtKB-KW"/>
</dbReference>
<dbReference type="GO" id="GO:0004386">
    <property type="term" value="F:helicase activity"/>
    <property type="evidence" value="ECO:0007669"/>
    <property type="project" value="UniProtKB-KW"/>
</dbReference>
<dbReference type="Proteomes" id="UP000215914">
    <property type="component" value="Unassembled WGS sequence"/>
</dbReference>
<keyword evidence="10" id="KW-1185">Reference proteome</keyword>
<keyword evidence="2 9" id="KW-0378">Hydrolase</keyword>
<name>A0A9K3H6T5_HELAN</name>
<gene>
    <name evidence="9" type="ORF">HanXRQr2_Chr14g0645261</name>
</gene>
<reference evidence="9" key="2">
    <citation type="submission" date="2020-06" db="EMBL/GenBank/DDBJ databases">
        <title>Helianthus annuus Genome sequencing and assembly Release 2.</title>
        <authorList>
            <person name="Gouzy J."/>
            <person name="Langlade N."/>
            <person name="Munos S."/>
        </authorList>
    </citation>
    <scope>NUCLEOTIDE SEQUENCE</scope>
    <source>
        <tissue evidence="9">Leaves</tissue>
    </source>
</reference>
<evidence type="ECO:0000256" key="4">
    <source>
        <dbReference type="ARBA" id="ARBA00022840"/>
    </source>
</evidence>
<dbReference type="EMBL" id="MNCJ02000329">
    <property type="protein sequence ID" value="KAF5769180.1"/>
    <property type="molecule type" value="Genomic_DNA"/>
</dbReference>
<evidence type="ECO:0000313" key="9">
    <source>
        <dbReference type="EMBL" id="KAF5769180.1"/>
    </source>
</evidence>
<dbReference type="Pfam" id="PF20073">
    <property type="entry name" value="DUF6469"/>
    <property type="match status" value="1"/>
</dbReference>
<dbReference type="InterPro" id="IPR045055">
    <property type="entry name" value="DNA2/NAM7-like"/>
</dbReference>
<dbReference type="Pfam" id="PF13087">
    <property type="entry name" value="AAA_12"/>
    <property type="match status" value="1"/>
</dbReference>
<evidence type="ECO:0000256" key="3">
    <source>
        <dbReference type="ARBA" id="ARBA00022806"/>
    </source>
</evidence>
<dbReference type="GO" id="GO:0016787">
    <property type="term" value="F:hydrolase activity"/>
    <property type="evidence" value="ECO:0007669"/>
    <property type="project" value="UniProtKB-KW"/>
</dbReference>
<dbReference type="CDD" id="cd18808">
    <property type="entry name" value="SF1_C_Upf1"/>
    <property type="match status" value="1"/>
</dbReference>
<evidence type="ECO:0000256" key="2">
    <source>
        <dbReference type="ARBA" id="ARBA00022801"/>
    </source>
</evidence>
<feature type="region of interest" description="Disordered" evidence="5">
    <location>
        <begin position="412"/>
        <end position="432"/>
    </location>
</feature>
<dbReference type="PANTHER" id="PTHR10887">
    <property type="entry name" value="DNA2/NAM7 HELICASE FAMILY"/>
    <property type="match status" value="1"/>
</dbReference>
<dbReference type="AlphaFoldDB" id="A0A9K3H6T5"/>
<evidence type="ECO:0000259" key="8">
    <source>
        <dbReference type="Pfam" id="PF20073"/>
    </source>
</evidence>
<feature type="region of interest" description="Disordered" evidence="5">
    <location>
        <begin position="1"/>
        <end position="23"/>
    </location>
</feature>
<sequence length="1143" mass="129284">MGSYGSEPEQESIMMEDTDTEEPENKVNSLVTEVFSWSLSDVLNRNLYNGKTHEDLRSKILGVNRSPTLEISRVEPAKGFVTDKHLLYTVSYERGQGSYEPVVGDLIALTDVRPKCVDDLQRPNMSYLVAIVDHMKVKSSSCKLRILSSKPITGNDGRHLIVYLTNLTANDRISQSLDTPVGMKKKMFETLLRVDSSVEESCVECSLDETRDLLSLNMKEVLKSFQLDSSQEAVVLSCVALRDCDHKNTIKLIWGPPGTGKTKTISSLLFMLLRMECRTLTCAPTNIAVLGITKRVMRLVRDSLVHDTYGLGDIVLFGNTERMKIDECEDLYDIFLNLRVKILADCLAPLTGWKGYSEQMICLLEDPEEQYMLYLNGDNLYTEKEESSDSHMKKASKRKNRKTITVSTWKAKKKRRNNKETNEYEIKQSSKQESDKKNCKHDELVTFEEFVTNGFKFLGDHLISCIKSLYTHMPTSFISVEVAKEMVELVGSLECISKSLKQIVASKAGLKEAFRFPCSKLRYLQETLQFPDFKEDHRQIRRFCLRHACLILCTASSSVNVDTQVSNPLKFLVIDEAAQLKECESVIPLQLYGLRHVILVGDERQLPAMVQSKICEEAEFGRSLFERLALLGHKKHLLNVQYRMHPSISRFPNREFYNKSILDGVNVKSNTYEKRFLDGNMYGSYSFINVTAAKEEFDRSHSMRNVMEVAVVGEIVASLFKRTASDHPLLCLFIISHLTFVNVLTEAVSRKQKVSVGCISPYKAQVNALQEEIGTKYIGYERYFTVNVRSVDGFQGSEEDVIIISTVRCNSKGSVGFLANHQRTNVALTRARHCLWILGNESTLVNSGTIWKHLVVDAKNRGCFYNAGEDKNVVQAARNALAELGQLDSLFSTDSLLFKEAKWQVKFSDIFMKTIARLTDHEIFNEVVSLLVKLSNGWREPEKGGNSLVNTEGSCTLIEEYKVTKDLYLIWAVDTVAQDAVCSQVLMVWGVLSATKFEELSKMLMEKVYGNYTINMMNRCKERHTEGNLMLPITWSMNSDTDQCCKTRPSTWLVLGDRPLTLASHCKSASISLHQLDQHNQRLGRLVQRLGRLSQGIGHLSQRIDQLSQLLDQLLSQLSQGSPTGMVIQDLMEGEAGGKESLL</sequence>
<proteinExistence type="predicted"/>
<dbReference type="Gene3D" id="3.40.50.300">
    <property type="entry name" value="P-loop containing nucleotide triphosphate hydrolases"/>
    <property type="match status" value="2"/>
</dbReference>
<keyword evidence="4" id="KW-0067">ATP-binding</keyword>
<dbReference type="FunFam" id="3.40.50.300:FF:000326">
    <property type="entry name" value="P-loop containing nucleoside triphosphate hydrolase"/>
    <property type="match status" value="1"/>
</dbReference>
<protein>
    <submittedName>
        <fullName evidence="9">P-loop containing nucleoside triphosphate hydrolase</fullName>
    </submittedName>
</protein>
<keyword evidence="3" id="KW-0347">Helicase</keyword>
<evidence type="ECO:0000313" key="10">
    <source>
        <dbReference type="Proteomes" id="UP000215914"/>
    </source>
</evidence>
<dbReference type="InterPro" id="IPR047187">
    <property type="entry name" value="SF1_C_Upf1"/>
</dbReference>
<dbReference type="GO" id="GO:0003723">
    <property type="term" value="F:RNA binding"/>
    <property type="evidence" value="ECO:0000318"/>
    <property type="project" value="GO_Central"/>
</dbReference>
<accession>A0A9K3H6T5</accession>
<keyword evidence="1" id="KW-0547">Nucleotide-binding</keyword>
<dbReference type="SUPFAM" id="SSF52540">
    <property type="entry name" value="P-loop containing nucleoside triphosphate hydrolases"/>
    <property type="match status" value="1"/>
</dbReference>
<feature type="domain" description="DUF6469" evidence="8">
    <location>
        <begin position="93"/>
        <end position="178"/>
    </location>
</feature>
<dbReference type="Pfam" id="PF13086">
    <property type="entry name" value="AAA_11"/>
    <property type="match status" value="1"/>
</dbReference>
<comment type="caution">
    <text evidence="9">The sequence shown here is derived from an EMBL/GenBank/DDBJ whole genome shotgun (WGS) entry which is preliminary data.</text>
</comment>
<evidence type="ECO:0000259" key="7">
    <source>
        <dbReference type="Pfam" id="PF13087"/>
    </source>
</evidence>
<evidence type="ECO:0000256" key="1">
    <source>
        <dbReference type="ARBA" id="ARBA00022741"/>
    </source>
</evidence>
<dbReference type="PANTHER" id="PTHR10887:SF522">
    <property type="entry name" value="P-LOOP CONTAINING NUCLEOSIDE TRIPHOSPHATE HYDROLASES SUPERFAMILY PROTEIN"/>
    <property type="match status" value="1"/>
</dbReference>
<dbReference type="Gramene" id="mRNA:HanXRQr2_Chr14g0645261">
    <property type="protein sequence ID" value="mRNA:HanXRQr2_Chr14g0645261"/>
    <property type="gene ID" value="HanXRQr2_Chr14g0645261"/>
</dbReference>
<dbReference type="GO" id="GO:0005694">
    <property type="term" value="C:chromosome"/>
    <property type="evidence" value="ECO:0007669"/>
    <property type="project" value="UniProtKB-ARBA"/>
</dbReference>
<evidence type="ECO:0000256" key="5">
    <source>
        <dbReference type="SAM" id="MobiDB-lite"/>
    </source>
</evidence>
<feature type="domain" description="DNA2/NAM7 helicase-like C-terminal" evidence="7">
    <location>
        <begin position="621"/>
        <end position="841"/>
    </location>
</feature>
<dbReference type="InterPro" id="IPR045529">
    <property type="entry name" value="DUF6469"/>
</dbReference>
<feature type="domain" description="DNA2/NAM7 helicase helicase" evidence="6">
    <location>
        <begin position="227"/>
        <end position="613"/>
    </location>
</feature>
<feature type="compositionally biased region" description="Acidic residues" evidence="5">
    <location>
        <begin position="8"/>
        <end position="22"/>
    </location>
</feature>
<organism evidence="9 10">
    <name type="scientific">Helianthus annuus</name>
    <name type="common">Common sunflower</name>
    <dbReference type="NCBI Taxonomy" id="4232"/>
    <lineage>
        <taxon>Eukaryota</taxon>
        <taxon>Viridiplantae</taxon>
        <taxon>Streptophyta</taxon>
        <taxon>Embryophyta</taxon>
        <taxon>Tracheophyta</taxon>
        <taxon>Spermatophyta</taxon>
        <taxon>Magnoliopsida</taxon>
        <taxon>eudicotyledons</taxon>
        <taxon>Gunneridae</taxon>
        <taxon>Pentapetalae</taxon>
        <taxon>asterids</taxon>
        <taxon>campanulids</taxon>
        <taxon>Asterales</taxon>
        <taxon>Asteraceae</taxon>
        <taxon>Asteroideae</taxon>
        <taxon>Heliantheae alliance</taxon>
        <taxon>Heliantheae</taxon>
        <taxon>Helianthus</taxon>
    </lineage>
</organism>
<reference evidence="9" key="1">
    <citation type="journal article" date="2017" name="Nature">
        <title>The sunflower genome provides insights into oil metabolism, flowering and Asterid evolution.</title>
        <authorList>
            <person name="Badouin H."/>
            <person name="Gouzy J."/>
            <person name="Grassa C.J."/>
            <person name="Murat F."/>
            <person name="Staton S.E."/>
            <person name="Cottret L."/>
            <person name="Lelandais-Briere C."/>
            <person name="Owens G.L."/>
            <person name="Carrere S."/>
            <person name="Mayjonade B."/>
            <person name="Legrand L."/>
            <person name="Gill N."/>
            <person name="Kane N.C."/>
            <person name="Bowers J.E."/>
            <person name="Hubner S."/>
            <person name="Bellec A."/>
            <person name="Berard A."/>
            <person name="Berges H."/>
            <person name="Blanchet N."/>
            <person name="Boniface M.C."/>
            <person name="Brunel D."/>
            <person name="Catrice O."/>
            <person name="Chaidir N."/>
            <person name="Claudel C."/>
            <person name="Donnadieu C."/>
            <person name="Faraut T."/>
            <person name="Fievet G."/>
            <person name="Helmstetter N."/>
            <person name="King M."/>
            <person name="Knapp S.J."/>
            <person name="Lai Z."/>
            <person name="Le Paslier M.C."/>
            <person name="Lippi Y."/>
            <person name="Lorenzon L."/>
            <person name="Mandel J.R."/>
            <person name="Marage G."/>
            <person name="Marchand G."/>
            <person name="Marquand E."/>
            <person name="Bret-Mestries E."/>
            <person name="Morien E."/>
            <person name="Nambeesan S."/>
            <person name="Nguyen T."/>
            <person name="Pegot-Espagnet P."/>
            <person name="Pouilly N."/>
            <person name="Raftis F."/>
            <person name="Sallet E."/>
            <person name="Schiex T."/>
            <person name="Thomas J."/>
            <person name="Vandecasteele C."/>
            <person name="Vares D."/>
            <person name="Vear F."/>
            <person name="Vautrin S."/>
            <person name="Crespi M."/>
            <person name="Mangin B."/>
            <person name="Burke J.M."/>
            <person name="Salse J."/>
            <person name="Munos S."/>
            <person name="Vincourt P."/>
            <person name="Rieseberg L.H."/>
            <person name="Langlade N.B."/>
        </authorList>
    </citation>
    <scope>NUCLEOTIDE SEQUENCE</scope>
    <source>
        <tissue evidence="9">Leaves</tissue>
    </source>
</reference>
<dbReference type="InterPro" id="IPR041677">
    <property type="entry name" value="DNA2/NAM7_AAA_11"/>
</dbReference>
<feature type="compositionally biased region" description="Basic and acidic residues" evidence="5">
    <location>
        <begin position="418"/>
        <end position="432"/>
    </location>
</feature>
<dbReference type="InterPro" id="IPR027417">
    <property type="entry name" value="P-loop_NTPase"/>
</dbReference>
<evidence type="ECO:0000259" key="6">
    <source>
        <dbReference type="Pfam" id="PF13086"/>
    </source>
</evidence>